<dbReference type="InterPro" id="IPR035439">
    <property type="entry name" value="UPF0145_dom_sf"/>
</dbReference>
<sequence>MGLFDKLGGARENTFMTQGCTTLPSLPGYDVVESLGIVEYVIKNVAGDITKRETSVFQKLLETAKKSGANAVVNARIMTGSYEAQGPKWQVTYVIAYGDAVVVKKLTCSP</sequence>
<dbReference type="Proteomes" id="UP000510927">
    <property type="component" value="Chromosome"/>
</dbReference>
<dbReference type="Gene3D" id="3.30.110.70">
    <property type="entry name" value="Hypothetical protein apc22750. Chain B"/>
    <property type="match status" value="1"/>
</dbReference>
<dbReference type="EMBL" id="CP055675">
    <property type="protein sequence ID" value="QLM99270.1"/>
    <property type="molecule type" value="Genomic_DNA"/>
</dbReference>
<organism evidence="2 3">
    <name type="scientific">Escherichia fergusonii</name>
    <dbReference type="NCBI Taxonomy" id="564"/>
    <lineage>
        <taxon>Bacteria</taxon>
        <taxon>Pseudomonadati</taxon>
        <taxon>Pseudomonadota</taxon>
        <taxon>Gammaproteobacteria</taxon>
        <taxon>Enterobacterales</taxon>
        <taxon>Enterobacteriaceae</taxon>
        <taxon>Escherichia</taxon>
    </lineage>
</organism>
<dbReference type="Pfam" id="PF01906">
    <property type="entry name" value="YbjQ_1"/>
    <property type="match status" value="1"/>
</dbReference>
<evidence type="ECO:0000313" key="2">
    <source>
        <dbReference type="EMBL" id="QLM99270.1"/>
    </source>
</evidence>
<evidence type="ECO:0000256" key="1">
    <source>
        <dbReference type="ARBA" id="ARBA00010751"/>
    </source>
</evidence>
<dbReference type="GeneID" id="75058492"/>
<name>A0A7L6RSH7_ESCFE</name>
<evidence type="ECO:0000313" key="3">
    <source>
        <dbReference type="Proteomes" id="UP000510927"/>
    </source>
</evidence>
<accession>A0A7L6RSH7</accession>
<gene>
    <name evidence="2" type="ORF">HVY52_05405</name>
</gene>
<comment type="similarity">
    <text evidence="1">Belongs to the UPF0145 family.</text>
</comment>
<dbReference type="AlphaFoldDB" id="A0A7L6RSH7"/>
<dbReference type="RefSeq" id="WP_000522235.1">
    <property type="nucleotide sequence ID" value="NZ_AP027926.1"/>
</dbReference>
<dbReference type="InterPro" id="IPR002765">
    <property type="entry name" value="UPF0145_YbjQ-like"/>
</dbReference>
<dbReference type="SUPFAM" id="SSF117782">
    <property type="entry name" value="YbjQ-like"/>
    <property type="match status" value="1"/>
</dbReference>
<reference evidence="2 3" key="1">
    <citation type="submission" date="2020-06" db="EMBL/GenBank/DDBJ databases">
        <title>REHAB project genomes.</title>
        <authorList>
            <person name="Shaw L.P."/>
        </authorList>
    </citation>
    <scope>NUCLEOTIDE SEQUENCE [LARGE SCALE GENOMIC DNA]</scope>
    <source>
        <strain evidence="2 3">RHB28-C13</strain>
    </source>
</reference>
<proteinExistence type="inferred from homology"/>
<protein>
    <submittedName>
        <fullName evidence="2">Heavy metal-binding domain-containing protein</fullName>
    </submittedName>
</protein>